<name>A0A1I1PRY8_9BACT</name>
<organism evidence="1 2">
    <name type="scientific">Spirosoma endophyticum</name>
    <dbReference type="NCBI Taxonomy" id="662367"/>
    <lineage>
        <taxon>Bacteria</taxon>
        <taxon>Pseudomonadati</taxon>
        <taxon>Bacteroidota</taxon>
        <taxon>Cytophagia</taxon>
        <taxon>Cytophagales</taxon>
        <taxon>Cytophagaceae</taxon>
        <taxon>Spirosoma</taxon>
    </lineage>
</organism>
<evidence type="ECO:0000313" key="1">
    <source>
        <dbReference type="EMBL" id="SFD08690.1"/>
    </source>
</evidence>
<sequence length="62" mass="7076">MSKTFGYFETFFKKQLLSLQSFFEGNISITKVSPPLTHGLMYLVGQDKFFYEQNAATRTAGI</sequence>
<reference evidence="1 2" key="1">
    <citation type="submission" date="2016-10" db="EMBL/GenBank/DDBJ databases">
        <authorList>
            <person name="de Groot N.N."/>
        </authorList>
    </citation>
    <scope>NUCLEOTIDE SEQUENCE [LARGE SCALE GENOMIC DNA]</scope>
    <source>
        <strain evidence="1 2">DSM 26130</strain>
    </source>
</reference>
<protein>
    <submittedName>
        <fullName evidence="1">Uncharacterized protein</fullName>
    </submittedName>
</protein>
<keyword evidence="2" id="KW-1185">Reference proteome</keyword>
<proteinExistence type="predicted"/>
<evidence type="ECO:0000313" key="2">
    <source>
        <dbReference type="Proteomes" id="UP000198598"/>
    </source>
</evidence>
<dbReference type="Proteomes" id="UP000198598">
    <property type="component" value="Unassembled WGS sequence"/>
</dbReference>
<dbReference type="EMBL" id="FOLQ01000003">
    <property type="protein sequence ID" value="SFD08690.1"/>
    <property type="molecule type" value="Genomic_DNA"/>
</dbReference>
<dbReference type="STRING" id="662367.SAMN05216167_103255"/>
<dbReference type="AlphaFoldDB" id="A0A1I1PRY8"/>
<gene>
    <name evidence="1" type="ORF">SAMN05216167_103255</name>
</gene>
<accession>A0A1I1PRY8</accession>